<dbReference type="SUPFAM" id="SSF48371">
    <property type="entry name" value="ARM repeat"/>
    <property type="match status" value="1"/>
</dbReference>
<proteinExistence type="predicted"/>
<dbReference type="InterPro" id="IPR004155">
    <property type="entry name" value="PBS_lyase_HEAT"/>
</dbReference>
<evidence type="ECO:0000313" key="4">
    <source>
        <dbReference type="Proteomes" id="UP000316855"/>
    </source>
</evidence>
<sequence length="853" mass="92180" precursor="true">MSICRFPVFILCAAGLLFAPTMIFATENATPDKNAPEAARLVKVLNSDADTYDKAMACRRLAAIGDASAATAIAKFLGDEKLATYARSALENIPDQAAGKALRDALKTVKGNLLVGVINSISKRKDKRAVKDLSPLLSAKNTNVAIAAAHALGEIGTPEAAQALQAALGKGDAKLQREVGFACLMCAKSLAEAKDSKTAVALTTAVRNAKLPENIKLAATQQAIVLQGKAGLELLTEQLKSGDLQRFRAGLQAAQKLGKISTSTLIETYPRLPEERKALLVAAMGTIHDPVALPTVIKATSGDSQELKLQAIFALGELSPAANDKLKTQALDNLLALVKQKDADLAGAAESVIVKLNSSQPSAKIEKQIDANIRKLLESETREQQLAGIKLAGACRLSSSTPVLLQLVNHSNPEVKQTAISALGGTTSLNDLPTLIKLALTSGPDSPASQALIAACSRLPLEETAQALAGAMAGATNDQKLILLDQLAAIGGKTALDTVVAAARSNDDALQNKATDLLGKWVTIDVAPPLLELAKTLENNKYKIRSLRGYIRVARQLNMTPEARLEVCRNTLAIAERNDEKKLVFEVLRRNPTPQAVNYTVSLLKDKTLNVPASGTIVSWAEQGTPIDNDLLADALQRVIASTSNKSLKQRASQQHKRISAQAKQSDKELGFQSLFDGKTFSGWHGNEEIFHIENGEIIAGSLTEKVERNEFLRSNKEYDDFELKLEFKLLGEKTNAGVQIRTAEIPDHHEVSGYQADLGTGYWGCLYDESRRKKILAGPPAELRDLPVRMNDWNNYRIRCEGPRIRIWINDVQTVDFTEADPQIPLKGIIALQIHGNLVNEAHYRNVRVREL</sequence>
<feature type="signal peptide" evidence="1">
    <location>
        <begin position="1"/>
        <end position="25"/>
    </location>
</feature>
<dbReference type="Gene3D" id="2.60.120.560">
    <property type="entry name" value="Exo-inulinase, domain 1"/>
    <property type="match status" value="1"/>
</dbReference>
<dbReference type="Pfam" id="PF06439">
    <property type="entry name" value="3keto-disac_hyd"/>
    <property type="match status" value="1"/>
</dbReference>
<dbReference type="Gene3D" id="1.25.10.10">
    <property type="entry name" value="Leucine-rich Repeat Variant"/>
    <property type="match status" value="3"/>
</dbReference>
<protein>
    <submittedName>
        <fullName evidence="3">HEAT repeat protein</fullName>
    </submittedName>
</protein>
<reference evidence="3 4" key="1">
    <citation type="submission" date="2019-02" db="EMBL/GenBank/DDBJ databases">
        <title>Deep-cultivation of Planctomycetes and their phenomic and genomic characterization uncovers novel biology.</title>
        <authorList>
            <person name="Wiegand S."/>
            <person name="Jogler M."/>
            <person name="Boedeker C."/>
            <person name="Pinto D."/>
            <person name="Vollmers J."/>
            <person name="Rivas-Marin E."/>
            <person name="Kohn T."/>
            <person name="Peeters S.H."/>
            <person name="Heuer A."/>
            <person name="Rast P."/>
            <person name="Oberbeckmann S."/>
            <person name="Bunk B."/>
            <person name="Jeske O."/>
            <person name="Meyerdierks A."/>
            <person name="Storesund J.E."/>
            <person name="Kallscheuer N."/>
            <person name="Luecker S."/>
            <person name="Lage O.M."/>
            <person name="Pohl T."/>
            <person name="Merkel B.J."/>
            <person name="Hornburger P."/>
            <person name="Mueller R.-W."/>
            <person name="Bruemmer F."/>
            <person name="Labrenz M."/>
            <person name="Spormann A.M."/>
            <person name="Op den Camp H."/>
            <person name="Overmann J."/>
            <person name="Amann R."/>
            <person name="Jetten M.S.M."/>
            <person name="Mascher T."/>
            <person name="Medema M.H."/>
            <person name="Devos D.P."/>
            <person name="Kaster A.-K."/>
            <person name="Ovreas L."/>
            <person name="Rohde M."/>
            <person name="Galperin M.Y."/>
            <person name="Jogler C."/>
        </authorList>
    </citation>
    <scope>NUCLEOTIDE SEQUENCE [LARGE SCALE GENOMIC DNA]</scope>
    <source>
        <strain evidence="3 4">Pan161</strain>
    </source>
</reference>
<dbReference type="InterPro" id="IPR011989">
    <property type="entry name" value="ARM-like"/>
</dbReference>
<feature type="chain" id="PRO_5021786965" evidence="1">
    <location>
        <begin position="26"/>
        <end position="853"/>
    </location>
</feature>
<evidence type="ECO:0000259" key="2">
    <source>
        <dbReference type="Pfam" id="PF06439"/>
    </source>
</evidence>
<feature type="domain" description="3-keto-alpha-glucoside-1,2-lyase/3-keto-2-hydroxy-glucal hydratase" evidence="2">
    <location>
        <begin position="671"/>
        <end position="851"/>
    </location>
</feature>
<dbReference type="AlphaFoldDB" id="A0A517VM90"/>
<dbReference type="InterPro" id="IPR016024">
    <property type="entry name" value="ARM-type_fold"/>
</dbReference>
<accession>A0A517VM90</accession>
<dbReference type="GO" id="GO:0016787">
    <property type="term" value="F:hydrolase activity"/>
    <property type="evidence" value="ECO:0007669"/>
    <property type="project" value="InterPro"/>
</dbReference>
<organism evidence="3 4">
    <name type="scientific">Gimesia algae</name>
    <dbReference type="NCBI Taxonomy" id="2527971"/>
    <lineage>
        <taxon>Bacteria</taxon>
        <taxon>Pseudomonadati</taxon>
        <taxon>Planctomycetota</taxon>
        <taxon>Planctomycetia</taxon>
        <taxon>Planctomycetales</taxon>
        <taxon>Planctomycetaceae</taxon>
        <taxon>Gimesia</taxon>
    </lineage>
</organism>
<dbReference type="RefSeq" id="WP_145232059.1">
    <property type="nucleotide sequence ID" value="NZ_CP036343.1"/>
</dbReference>
<gene>
    <name evidence="3" type="ORF">Pan161_58190</name>
</gene>
<dbReference type="InterPro" id="IPR010496">
    <property type="entry name" value="AL/BT2_dom"/>
</dbReference>
<evidence type="ECO:0000256" key="1">
    <source>
        <dbReference type="SAM" id="SignalP"/>
    </source>
</evidence>
<evidence type="ECO:0000313" key="3">
    <source>
        <dbReference type="EMBL" id="QDT94126.1"/>
    </source>
</evidence>
<dbReference type="KEGG" id="gax:Pan161_58190"/>
<dbReference type="EMBL" id="CP036343">
    <property type="protein sequence ID" value="QDT94126.1"/>
    <property type="molecule type" value="Genomic_DNA"/>
</dbReference>
<dbReference type="SMART" id="SM00567">
    <property type="entry name" value="EZ_HEAT"/>
    <property type="match status" value="4"/>
</dbReference>
<keyword evidence="1" id="KW-0732">Signal</keyword>
<dbReference type="Proteomes" id="UP000316855">
    <property type="component" value="Chromosome"/>
</dbReference>
<keyword evidence="4" id="KW-1185">Reference proteome</keyword>
<dbReference type="Pfam" id="PF13646">
    <property type="entry name" value="HEAT_2"/>
    <property type="match status" value="2"/>
</dbReference>
<name>A0A517VM90_9PLAN</name>
<dbReference type="OrthoDB" id="234429at2"/>